<dbReference type="OrthoDB" id="6359816at2759"/>
<reference evidence="3 4" key="1">
    <citation type="journal article" date="2019" name="Nat. Ecol. Evol.">
        <title>Megaphylogeny resolves global patterns of mushroom evolution.</title>
        <authorList>
            <person name="Varga T."/>
            <person name="Krizsan K."/>
            <person name="Foldi C."/>
            <person name="Dima B."/>
            <person name="Sanchez-Garcia M."/>
            <person name="Sanchez-Ramirez S."/>
            <person name="Szollosi G.J."/>
            <person name="Szarkandi J.G."/>
            <person name="Papp V."/>
            <person name="Albert L."/>
            <person name="Andreopoulos W."/>
            <person name="Angelini C."/>
            <person name="Antonin V."/>
            <person name="Barry K.W."/>
            <person name="Bougher N.L."/>
            <person name="Buchanan P."/>
            <person name="Buyck B."/>
            <person name="Bense V."/>
            <person name="Catcheside P."/>
            <person name="Chovatia M."/>
            <person name="Cooper J."/>
            <person name="Damon W."/>
            <person name="Desjardin D."/>
            <person name="Finy P."/>
            <person name="Geml J."/>
            <person name="Haridas S."/>
            <person name="Hughes K."/>
            <person name="Justo A."/>
            <person name="Karasinski D."/>
            <person name="Kautmanova I."/>
            <person name="Kiss B."/>
            <person name="Kocsube S."/>
            <person name="Kotiranta H."/>
            <person name="LaButti K.M."/>
            <person name="Lechner B.E."/>
            <person name="Liimatainen K."/>
            <person name="Lipzen A."/>
            <person name="Lukacs Z."/>
            <person name="Mihaltcheva S."/>
            <person name="Morgado L.N."/>
            <person name="Niskanen T."/>
            <person name="Noordeloos M.E."/>
            <person name="Ohm R.A."/>
            <person name="Ortiz-Santana B."/>
            <person name="Ovrebo C."/>
            <person name="Racz N."/>
            <person name="Riley R."/>
            <person name="Savchenko A."/>
            <person name="Shiryaev A."/>
            <person name="Soop K."/>
            <person name="Spirin V."/>
            <person name="Szebenyi C."/>
            <person name="Tomsovsky M."/>
            <person name="Tulloss R.E."/>
            <person name="Uehling J."/>
            <person name="Grigoriev I.V."/>
            <person name="Vagvolgyi C."/>
            <person name="Papp T."/>
            <person name="Martin F.M."/>
            <person name="Miettinen O."/>
            <person name="Hibbett D.S."/>
            <person name="Nagy L.G."/>
        </authorList>
    </citation>
    <scope>NUCLEOTIDE SEQUENCE [LARGE SCALE GENOMIC DNA]</scope>
    <source>
        <strain evidence="3 4">OMC1185</strain>
    </source>
</reference>
<feature type="region of interest" description="Disordered" evidence="1">
    <location>
        <begin position="154"/>
        <end position="199"/>
    </location>
</feature>
<evidence type="ECO:0000313" key="3">
    <source>
        <dbReference type="EMBL" id="TFK48535.1"/>
    </source>
</evidence>
<feature type="compositionally biased region" description="Acidic residues" evidence="1">
    <location>
        <begin position="159"/>
        <end position="172"/>
    </location>
</feature>
<dbReference type="PANTHER" id="PTHR24413">
    <property type="entry name" value="SPECKLE-TYPE POZ PROTEIN"/>
    <property type="match status" value="1"/>
</dbReference>
<dbReference type="Proteomes" id="UP000305948">
    <property type="component" value="Unassembled WGS sequence"/>
</dbReference>
<dbReference type="STRING" id="5364.A0A5C3MUN1"/>
<keyword evidence="4" id="KW-1185">Reference proteome</keyword>
<proteinExistence type="predicted"/>
<dbReference type="Gene3D" id="3.30.710.10">
    <property type="entry name" value="Potassium Channel Kv1.1, Chain A"/>
    <property type="match status" value="1"/>
</dbReference>
<dbReference type="InterPro" id="IPR011333">
    <property type="entry name" value="SKP1/BTB/POZ_sf"/>
</dbReference>
<dbReference type="AlphaFoldDB" id="A0A5C3MUN1"/>
<protein>
    <recommendedName>
        <fullName evidence="2">BTB domain-containing protein</fullName>
    </recommendedName>
</protein>
<dbReference type="PROSITE" id="PS50097">
    <property type="entry name" value="BTB"/>
    <property type="match status" value="1"/>
</dbReference>
<organism evidence="3 4">
    <name type="scientific">Heliocybe sulcata</name>
    <dbReference type="NCBI Taxonomy" id="5364"/>
    <lineage>
        <taxon>Eukaryota</taxon>
        <taxon>Fungi</taxon>
        <taxon>Dikarya</taxon>
        <taxon>Basidiomycota</taxon>
        <taxon>Agaricomycotina</taxon>
        <taxon>Agaricomycetes</taxon>
        <taxon>Gloeophyllales</taxon>
        <taxon>Gloeophyllaceae</taxon>
        <taxon>Heliocybe</taxon>
    </lineage>
</organism>
<dbReference type="Pfam" id="PF00651">
    <property type="entry name" value="BTB"/>
    <property type="match status" value="1"/>
</dbReference>
<evidence type="ECO:0000259" key="2">
    <source>
        <dbReference type="PROSITE" id="PS50097"/>
    </source>
</evidence>
<gene>
    <name evidence="3" type="ORF">OE88DRAFT_1737780</name>
</gene>
<feature type="domain" description="BTB" evidence="2">
    <location>
        <begin position="96"/>
        <end position="164"/>
    </location>
</feature>
<sequence length="199" mass="22519">MELALHAETRNLAACEVRGTPPANMDASQPCLGEKKFCQISVIRHCEELKKKDAILLDYVIHEYPYDFGTWALDLPPPFKGIWDAMVSLFDDSSTADVRFIIRHSTRSDDRARQIYAHSKVLSSRCDYFKTLFQSGFSENESGSVDITAFEEHQWEQTSDSDFEDSEEDSNDLADGTSRPESEDGEGLSRTVERSIFSS</sequence>
<dbReference type="SUPFAM" id="SSF54695">
    <property type="entry name" value="POZ domain"/>
    <property type="match status" value="1"/>
</dbReference>
<name>A0A5C3MUN1_9AGAM</name>
<accession>A0A5C3MUN1</accession>
<evidence type="ECO:0000313" key="4">
    <source>
        <dbReference type="Proteomes" id="UP000305948"/>
    </source>
</evidence>
<dbReference type="EMBL" id="ML213519">
    <property type="protein sequence ID" value="TFK48535.1"/>
    <property type="molecule type" value="Genomic_DNA"/>
</dbReference>
<evidence type="ECO:0000256" key="1">
    <source>
        <dbReference type="SAM" id="MobiDB-lite"/>
    </source>
</evidence>
<dbReference type="InterPro" id="IPR000210">
    <property type="entry name" value="BTB/POZ_dom"/>
</dbReference>